<dbReference type="Gene3D" id="3.30.565.10">
    <property type="entry name" value="Histidine kinase-like ATPase, C-terminal domain"/>
    <property type="match status" value="1"/>
</dbReference>
<comment type="catalytic activity">
    <reaction evidence="1">
        <text>ATP + protein L-histidine = ADP + protein N-phospho-L-histidine.</text>
        <dbReference type="EC" id="2.7.13.3"/>
    </reaction>
</comment>
<dbReference type="Pfam" id="PF08448">
    <property type="entry name" value="PAS_4"/>
    <property type="match status" value="1"/>
</dbReference>
<keyword evidence="5" id="KW-0808">Transferase</keyword>
<dbReference type="AlphaFoldDB" id="A0A1H0JPL3"/>
<feature type="domain" description="Signal transduction histidine kinase HWE region" evidence="9">
    <location>
        <begin position="179"/>
        <end position="270"/>
    </location>
</feature>
<keyword evidence="8" id="KW-0067">ATP-binding</keyword>
<evidence type="ECO:0000259" key="9">
    <source>
        <dbReference type="SMART" id="SM00911"/>
    </source>
</evidence>
<protein>
    <recommendedName>
        <fullName evidence="3">Blue-light-activated histidine kinase</fullName>
        <ecNumber evidence="2">2.7.13.3</ecNumber>
    </recommendedName>
</protein>
<dbReference type="EC" id="2.7.13.3" evidence="2"/>
<dbReference type="InterPro" id="IPR000014">
    <property type="entry name" value="PAS"/>
</dbReference>
<name>A0A1H0JPL3_9HYPH</name>
<evidence type="ECO:0000256" key="5">
    <source>
        <dbReference type="ARBA" id="ARBA00022679"/>
    </source>
</evidence>
<keyword evidence="7" id="KW-0418">Kinase</keyword>
<evidence type="ECO:0000256" key="2">
    <source>
        <dbReference type="ARBA" id="ARBA00012438"/>
    </source>
</evidence>
<evidence type="ECO:0000256" key="3">
    <source>
        <dbReference type="ARBA" id="ARBA00021740"/>
    </source>
</evidence>
<dbReference type="SMART" id="SM00911">
    <property type="entry name" value="HWE_HK"/>
    <property type="match status" value="1"/>
</dbReference>
<dbReference type="PANTHER" id="PTHR41523">
    <property type="entry name" value="TWO-COMPONENT SYSTEM SENSOR PROTEIN"/>
    <property type="match status" value="1"/>
</dbReference>
<evidence type="ECO:0000256" key="8">
    <source>
        <dbReference type="ARBA" id="ARBA00022840"/>
    </source>
</evidence>
<gene>
    <name evidence="10" type="ORF">SAMN05216360_12339</name>
</gene>
<dbReference type="Proteomes" id="UP000198704">
    <property type="component" value="Unassembled WGS sequence"/>
</dbReference>
<keyword evidence="6" id="KW-0547">Nucleotide-binding</keyword>
<dbReference type="Gene3D" id="3.30.450.20">
    <property type="entry name" value="PAS domain"/>
    <property type="match status" value="1"/>
</dbReference>
<dbReference type="SUPFAM" id="SSF55874">
    <property type="entry name" value="ATPase domain of HSP90 chaperone/DNA topoisomerase II/histidine kinase"/>
    <property type="match status" value="1"/>
</dbReference>
<evidence type="ECO:0000313" key="10">
    <source>
        <dbReference type="EMBL" id="SDO45503.1"/>
    </source>
</evidence>
<accession>A0A1H0JPL3</accession>
<dbReference type="CDD" id="cd00130">
    <property type="entry name" value="PAS"/>
    <property type="match status" value="1"/>
</dbReference>
<evidence type="ECO:0000313" key="11">
    <source>
        <dbReference type="Proteomes" id="UP000198704"/>
    </source>
</evidence>
<dbReference type="InterPro" id="IPR036890">
    <property type="entry name" value="HATPase_C_sf"/>
</dbReference>
<evidence type="ECO:0000256" key="6">
    <source>
        <dbReference type="ARBA" id="ARBA00022741"/>
    </source>
</evidence>
<dbReference type="NCBIfam" id="TIGR00229">
    <property type="entry name" value="sensory_box"/>
    <property type="match status" value="1"/>
</dbReference>
<dbReference type="Pfam" id="PF07536">
    <property type="entry name" value="HWE_HK"/>
    <property type="match status" value="1"/>
</dbReference>
<keyword evidence="11" id="KW-1185">Reference proteome</keyword>
<dbReference type="InterPro" id="IPR013656">
    <property type="entry name" value="PAS_4"/>
</dbReference>
<proteinExistence type="predicted"/>
<evidence type="ECO:0000256" key="4">
    <source>
        <dbReference type="ARBA" id="ARBA00022553"/>
    </source>
</evidence>
<dbReference type="PANTHER" id="PTHR41523:SF8">
    <property type="entry name" value="ETHYLENE RESPONSE SENSOR PROTEIN"/>
    <property type="match status" value="1"/>
</dbReference>
<dbReference type="STRING" id="582672.SAMN05216360_12339"/>
<dbReference type="InterPro" id="IPR035965">
    <property type="entry name" value="PAS-like_dom_sf"/>
</dbReference>
<dbReference type="GO" id="GO:0005524">
    <property type="term" value="F:ATP binding"/>
    <property type="evidence" value="ECO:0007669"/>
    <property type="project" value="UniProtKB-KW"/>
</dbReference>
<reference evidence="11" key="1">
    <citation type="submission" date="2016-10" db="EMBL/GenBank/DDBJ databases">
        <authorList>
            <person name="Varghese N."/>
            <person name="Submissions S."/>
        </authorList>
    </citation>
    <scope>NUCLEOTIDE SEQUENCE [LARGE SCALE GENOMIC DNA]</scope>
    <source>
        <strain evidence="11">BL47</strain>
    </source>
</reference>
<dbReference type="GO" id="GO:0004673">
    <property type="term" value="F:protein histidine kinase activity"/>
    <property type="evidence" value="ECO:0007669"/>
    <property type="project" value="UniProtKB-EC"/>
</dbReference>
<sequence length="379" mass="41388">MAAGPLWDRLSLALSPGPNGYGSPRRRAPAEHRLFDTGTIEAVRRGLWSVETLSRCIVEASPDCIEVLDPQGNLQFANPTALQQLRSSETAENEGEPWVLSWPDDARAAVLEGLEVVRETGVARFSHWRPGRSGEARYWDVTLSRMLDDDGDPIGLLAVSRDITALAQAGTDRELCSRELSHRLKNVFALVNGLVTLSARNTPAVQPYARTLRDRFTSLGRALEYLQVPPPDEAAPRPAQTLQALLRTLLMPYEGVGNAHRRIRLFDGADIPIRDTAVTSLALIIHELATNAVKYGALSSDTGTVNLSCRRYAKSIGLIWCERGGPLIAHPPEYAGFGATLVQRSVGGQLGGKIVYNWEAEGLRVLISMPTDLLLQQAS</sequence>
<evidence type="ECO:0000256" key="7">
    <source>
        <dbReference type="ARBA" id="ARBA00022777"/>
    </source>
</evidence>
<evidence type="ECO:0000256" key="1">
    <source>
        <dbReference type="ARBA" id="ARBA00000085"/>
    </source>
</evidence>
<dbReference type="EMBL" id="FNHS01000023">
    <property type="protein sequence ID" value="SDO45503.1"/>
    <property type="molecule type" value="Genomic_DNA"/>
</dbReference>
<organism evidence="10 11">
    <name type="scientific">Methylobacterium phyllostachyos</name>
    <dbReference type="NCBI Taxonomy" id="582672"/>
    <lineage>
        <taxon>Bacteria</taxon>
        <taxon>Pseudomonadati</taxon>
        <taxon>Pseudomonadota</taxon>
        <taxon>Alphaproteobacteria</taxon>
        <taxon>Hyphomicrobiales</taxon>
        <taxon>Methylobacteriaceae</taxon>
        <taxon>Methylobacterium</taxon>
    </lineage>
</organism>
<keyword evidence="4" id="KW-0597">Phosphoprotein</keyword>
<dbReference type="InterPro" id="IPR011102">
    <property type="entry name" value="Sig_transdc_His_kinase_HWE"/>
</dbReference>
<dbReference type="SUPFAM" id="SSF55785">
    <property type="entry name" value="PYP-like sensor domain (PAS domain)"/>
    <property type="match status" value="1"/>
</dbReference>